<evidence type="ECO:0000313" key="2">
    <source>
        <dbReference type="Proteomes" id="UP001381693"/>
    </source>
</evidence>
<proteinExistence type="predicted"/>
<accession>A0AAN8WWW5</accession>
<dbReference type="AlphaFoldDB" id="A0AAN8WWW5"/>
<comment type="caution">
    <text evidence="1">The sequence shown here is derived from an EMBL/GenBank/DDBJ whole genome shotgun (WGS) entry which is preliminary data.</text>
</comment>
<dbReference type="Proteomes" id="UP001381693">
    <property type="component" value="Unassembled WGS sequence"/>
</dbReference>
<organism evidence="1 2">
    <name type="scientific">Halocaridina rubra</name>
    <name type="common">Hawaiian red shrimp</name>
    <dbReference type="NCBI Taxonomy" id="373956"/>
    <lineage>
        <taxon>Eukaryota</taxon>
        <taxon>Metazoa</taxon>
        <taxon>Ecdysozoa</taxon>
        <taxon>Arthropoda</taxon>
        <taxon>Crustacea</taxon>
        <taxon>Multicrustacea</taxon>
        <taxon>Malacostraca</taxon>
        <taxon>Eumalacostraca</taxon>
        <taxon>Eucarida</taxon>
        <taxon>Decapoda</taxon>
        <taxon>Pleocyemata</taxon>
        <taxon>Caridea</taxon>
        <taxon>Atyoidea</taxon>
        <taxon>Atyidae</taxon>
        <taxon>Halocaridina</taxon>
    </lineage>
</organism>
<protein>
    <submittedName>
        <fullName evidence="1">Uncharacterized protein</fullName>
    </submittedName>
</protein>
<evidence type="ECO:0000313" key="1">
    <source>
        <dbReference type="EMBL" id="KAK7068789.1"/>
    </source>
</evidence>
<keyword evidence="2" id="KW-1185">Reference proteome</keyword>
<reference evidence="1 2" key="1">
    <citation type="submission" date="2023-11" db="EMBL/GenBank/DDBJ databases">
        <title>Halocaridina rubra genome assembly.</title>
        <authorList>
            <person name="Smith C."/>
        </authorList>
    </citation>
    <scope>NUCLEOTIDE SEQUENCE [LARGE SCALE GENOMIC DNA]</scope>
    <source>
        <strain evidence="1">EP-1</strain>
        <tissue evidence="1">Whole</tissue>
    </source>
</reference>
<feature type="non-terminal residue" evidence="1">
    <location>
        <position position="82"/>
    </location>
</feature>
<name>A0AAN8WWW5_HALRR</name>
<sequence length="82" mass="9435">MEKLLGEGTSISYRGKGKPKLSCLITKGFGFQNKQNRVFIPTKGEKRDAAAIRNRERRHIDGTQDKCRYTPEGFRRAKCFKN</sequence>
<gene>
    <name evidence="1" type="ORF">SK128_025812</name>
</gene>
<dbReference type="EMBL" id="JAXCGZ010017122">
    <property type="protein sequence ID" value="KAK7068789.1"/>
    <property type="molecule type" value="Genomic_DNA"/>
</dbReference>